<evidence type="ECO:0000313" key="3">
    <source>
        <dbReference type="Proteomes" id="UP000319432"/>
    </source>
</evidence>
<dbReference type="Pfam" id="PF11645">
    <property type="entry name" value="PDDEXK_5"/>
    <property type="match status" value="1"/>
</dbReference>
<dbReference type="OrthoDB" id="2923587at2"/>
<dbReference type="Gene3D" id="3.40.1350.10">
    <property type="match status" value="1"/>
</dbReference>
<accession>A0A518V9C2</accession>
<keyword evidence="3" id="KW-1185">Reference proteome</keyword>
<dbReference type="EMBL" id="CP033464">
    <property type="protein sequence ID" value="QDX93573.1"/>
    <property type="molecule type" value="Genomic_DNA"/>
</dbReference>
<dbReference type="GO" id="GO:0003676">
    <property type="term" value="F:nucleic acid binding"/>
    <property type="evidence" value="ECO:0007669"/>
    <property type="project" value="InterPro"/>
</dbReference>
<proteinExistence type="predicted"/>
<sequence>MTEPRYKGVAGELLVQFELAMRNISVYPAGTAFSDCDLVAEVDGKLHKIQVKCGSNTRNSNRIETTVKRGTGVKKREYDEDAFDILAVVDLENRKVAFLPRKELGIKSSVTLWLEPPSPNSSRLEFKDYLEIAS</sequence>
<dbReference type="AlphaFoldDB" id="A0A518V9C2"/>
<protein>
    <recommendedName>
        <fullName evidence="1">PD(D/E)XK endonuclease domain-containing protein</fullName>
    </recommendedName>
</protein>
<evidence type="ECO:0000259" key="1">
    <source>
        <dbReference type="Pfam" id="PF11645"/>
    </source>
</evidence>
<dbReference type="InterPro" id="IPR011856">
    <property type="entry name" value="tRNA_endonuc-like_dom_sf"/>
</dbReference>
<organism evidence="2 3">
    <name type="scientific">Brevibacillus laterosporus</name>
    <name type="common">Bacillus laterosporus</name>
    <dbReference type="NCBI Taxonomy" id="1465"/>
    <lineage>
        <taxon>Bacteria</taxon>
        <taxon>Bacillati</taxon>
        <taxon>Bacillota</taxon>
        <taxon>Bacilli</taxon>
        <taxon>Bacillales</taxon>
        <taxon>Paenibacillaceae</taxon>
        <taxon>Brevibacillus</taxon>
    </lineage>
</organism>
<evidence type="ECO:0000313" key="2">
    <source>
        <dbReference type="EMBL" id="QDX93573.1"/>
    </source>
</evidence>
<dbReference type="Proteomes" id="UP000319432">
    <property type="component" value="Chromosome"/>
</dbReference>
<name>A0A518V9C2_BRELA</name>
<feature type="domain" description="PD(D/E)XK endonuclease" evidence="1">
    <location>
        <begin position="4"/>
        <end position="119"/>
    </location>
</feature>
<gene>
    <name evidence="2" type="ORF">EEL30_15485</name>
</gene>
<reference evidence="2 3" key="1">
    <citation type="submission" date="2018-11" db="EMBL/GenBank/DDBJ databases">
        <title>Phylogenetic determinants of toxin gene distribution in genomes of Brevibacillus laterosporus.</title>
        <authorList>
            <person name="Glare T.R."/>
            <person name="Durrant A."/>
            <person name="Berry C."/>
            <person name="Palma L."/>
            <person name="Ormskirk M."/>
            <person name="Cox M.O."/>
        </authorList>
    </citation>
    <scope>NUCLEOTIDE SEQUENCE [LARGE SCALE GENOMIC DNA]</scope>
    <source>
        <strain evidence="2 3">1821L</strain>
    </source>
</reference>
<dbReference type="InterPro" id="IPR021671">
    <property type="entry name" value="PD(D/E)XK_Endonuc"/>
</dbReference>